<dbReference type="KEGG" id="ppp:112282796"/>
<dbReference type="Gramene" id="Pp3c5_3810V3.3">
    <property type="protein sequence ID" value="Pp3c5_3810V3.3"/>
    <property type="gene ID" value="Pp3c5_3810"/>
</dbReference>
<reference evidence="2 4" key="2">
    <citation type="journal article" date="2018" name="Plant J.">
        <title>The Physcomitrella patens chromosome-scale assembly reveals moss genome structure and evolution.</title>
        <authorList>
            <person name="Lang D."/>
            <person name="Ullrich K.K."/>
            <person name="Murat F."/>
            <person name="Fuchs J."/>
            <person name="Jenkins J."/>
            <person name="Haas F.B."/>
            <person name="Piednoel M."/>
            <person name="Gundlach H."/>
            <person name="Van Bel M."/>
            <person name="Meyberg R."/>
            <person name="Vives C."/>
            <person name="Morata J."/>
            <person name="Symeonidi A."/>
            <person name="Hiss M."/>
            <person name="Muchero W."/>
            <person name="Kamisugi Y."/>
            <person name="Saleh O."/>
            <person name="Blanc G."/>
            <person name="Decker E.L."/>
            <person name="van Gessel N."/>
            <person name="Grimwood J."/>
            <person name="Hayes R.D."/>
            <person name="Graham S.W."/>
            <person name="Gunter L.E."/>
            <person name="McDaniel S.F."/>
            <person name="Hoernstein S.N.W."/>
            <person name="Larsson A."/>
            <person name="Li F.W."/>
            <person name="Perroud P.F."/>
            <person name="Phillips J."/>
            <person name="Ranjan P."/>
            <person name="Rokshar D.S."/>
            <person name="Rothfels C.J."/>
            <person name="Schneider L."/>
            <person name="Shu S."/>
            <person name="Stevenson D.W."/>
            <person name="Thummler F."/>
            <person name="Tillich M."/>
            <person name="Villarreal Aguilar J.C."/>
            <person name="Widiez T."/>
            <person name="Wong G.K."/>
            <person name="Wymore A."/>
            <person name="Zhang Y."/>
            <person name="Zimmer A.D."/>
            <person name="Quatrano R.S."/>
            <person name="Mayer K.F.X."/>
            <person name="Goodstein D."/>
            <person name="Casacuberta J.M."/>
            <person name="Vandepoele K."/>
            <person name="Reski R."/>
            <person name="Cuming A.C."/>
            <person name="Tuskan G.A."/>
            <person name="Maumus F."/>
            <person name="Salse J."/>
            <person name="Schmutz J."/>
            <person name="Rensing S.A."/>
        </authorList>
    </citation>
    <scope>NUCLEOTIDE SEQUENCE [LARGE SCALE GENOMIC DNA]</scope>
    <source>
        <strain evidence="3 4">cv. Gransden 2004</strain>
    </source>
</reference>
<gene>
    <name evidence="3" type="primary">LOC112282796</name>
    <name evidence="2" type="ORF">PHYPA_007203</name>
</gene>
<dbReference type="PANTHER" id="PTHR36025">
    <property type="entry name" value="DIHYDROOROTATE DEHYDROGENASE (DUF3598)"/>
    <property type="match status" value="1"/>
</dbReference>
<dbReference type="OMA" id="SAGPEYI"/>
<evidence type="ECO:0000313" key="2">
    <source>
        <dbReference type="EMBL" id="PNR53528.1"/>
    </source>
</evidence>
<evidence type="ECO:0000256" key="1">
    <source>
        <dbReference type="SAM" id="MobiDB-lite"/>
    </source>
</evidence>
<feature type="compositionally biased region" description="Gly residues" evidence="1">
    <location>
        <begin position="127"/>
        <end position="139"/>
    </location>
</feature>
<feature type="region of interest" description="Disordered" evidence="1">
    <location>
        <begin position="110"/>
        <end position="219"/>
    </location>
</feature>
<evidence type="ECO:0000313" key="4">
    <source>
        <dbReference type="Proteomes" id="UP000006727"/>
    </source>
</evidence>
<dbReference type="PANTHER" id="PTHR36025:SF1">
    <property type="entry name" value="DIHYDROOROTATE DEHYDROGENASE (DUF3598)"/>
    <property type="match status" value="1"/>
</dbReference>
<feature type="compositionally biased region" description="Basic and acidic residues" evidence="1">
    <location>
        <begin position="111"/>
        <end position="122"/>
    </location>
</feature>
<accession>A0A2K1KID2</accession>
<evidence type="ECO:0000313" key="3">
    <source>
        <dbReference type="EnsemblPlants" id="Pp3c5_3810V3.1"/>
    </source>
</evidence>
<dbReference type="Proteomes" id="UP000006727">
    <property type="component" value="Chromosome 5"/>
</dbReference>
<evidence type="ECO:0008006" key="5">
    <source>
        <dbReference type="Google" id="ProtNLM"/>
    </source>
</evidence>
<name>A0A2K1KID2_PHYPA</name>
<dbReference type="SUPFAM" id="SSF50814">
    <property type="entry name" value="Lipocalins"/>
    <property type="match status" value="1"/>
</dbReference>
<protein>
    <recommendedName>
        <fullName evidence="5">DUF3598 domain-containing protein</fullName>
    </recommendedName>
</protein>
<organism evidence="2">
    <name type="scientific">Physcomitrium patens</name>
    <name type="common">Spreading-leaved earth moss</name>
    <name type="synonym">Physcomitrella patens</name>
    <dbReference type="NCBI Taxonomy" id="3218"/>
    <lineage>
        <taxon>Eukaryota</taxon>
        <taxon>Viridiplantae</taxon>
        <taxon>Streptophyta</taxon>
        <taxon>Embryophyta</taxon>
        <taxon>Bryophyta</taxon>
        <taxon>Bryophytina</taxon>
        <taxon>Bryopsida</taxon>
        <taxon>Funariidae</taxon>
        <taxon>Funariales</taxon>
        <taxon>Funariaceae</taxon>
        <taxon>Physcomitrium</taxon>
    </lineage>
</organism>
<dbReference type="GeneID" id="112282796"/>
<keyword evidence="4" id="KW-1185">Reference proteome</keyword>
<dbReference type="EnsemblPlants" id="Pp3c5_3810V3.1">
    <property type="protein sequence ID" value="Pp3c5_3810V3.1"/>
    <property type="gene ID" value="Pp3c5_3810"/>
</dbReference>
<dbReference type="OrthoDB" id="1929023at2759"/>
<dbReference type="RefSeq" id="XP_024376640.1">
    <property type="nucleotide sequence ID" value="XM_024520872.2"/>
</dbReference>
<reference evidence="3" key="3">
    <citation type="submission" date="2020-12" db="UniProtKB">
        <authorList>
            <consortium name="EnsemblPlants"/>
        </authorList>
    </citation>
    <scope>IDENTIFICATION</scope>
</reference>
<feature type="compositionally biased region" description="Low complexity" evidence="1">
    <location>
        <begin position="140"/>
        <end position="156"/>
    </location>
</feature>
<dbReference type="Gramene" id="Pp3c5_3810V3.1">
    <property type="protein sequence ID" value="Pp3c5_3810V3.1"/>
    <property type="gene ID" value="Pp3c5_3810"/>
</dbReference>
<dbReference type="EnsemblPlants" id="Pp3c5_3810V3.3">
    <property type="protein sequence ID" value="Pp3c5_3810V3.3"/>
    <property type="gene ID" value="Pp3c5_3810"/>
</dbReference>
<dbReference type="InterPro" id="IPR012674">
    <property type="entry name" value="Calycin"/>
</dbReference>
<dbReference type="AlphaFoldDB" id="A0A2K1KID2"/>
<dbReference type="FunCoup" id="A0A2K1KID2">
    <property type="interactions" value="1805"/>
</dbReference>
<dbReference type="EMBL" id="ABEU02000005">
    <property type="protein sequence ID" value="PNR53528.1"/>
    <property type="molecule type" value="Genomic_DNA"/>
</dbReference>
<sequence length="720" mass="77076">MAVQAMARGSLNGGFKPSTTACAAHRPCCAHSVRISPSSSMLSRPNCASFHQNCVQANVSRSRVIRRCGGGGGGVHELFSCHRCLSPLLPFRSIPSPMLPSRTLSRFVVRNAKESKGKDSKGKKPGGKGGGGRGGGGAKSQGEAAAAGKNSAPAKKAGPRANVWSRDVAEAEYQASRGDSAKNPSSKQNGRSVTAGGGGRQGSDGKSGRGQGSNGNGIAPQVAAGRLEMNFDDDDYTGVVATGGIPVEVQEVLQAPEQMPNPLWPTFVSSNAGVWQGIGAAFSPITAEMEPVALGSSKEYLYDATVLCNVNIIPGPENDKINGTSLHRKVMWKVGNSQGELGYEEFDDDDEFEDDDLEGEGDFTEGEGINAIELASSAIAEGMVYPPEATGEEFGTVEETKAFLQGAEARPEALYNPDKENQECGVLRESDPEWKSMFKAETADAGLVEELRNATVGTAAAVDEAPLANSDNVWTEVMEEDTMTMEPGLVFFSDGSYSRGPVSLVPDDLAASYPGYKESPTFKIEQCLVTGKHKRLRLVHTIAIMESGEEIQVLRVAVYEEQWMGPCNMESISETGGVYLAPFSQRDRLSPNKLTGSWKTFEMSAMAIHQPDASPLTRPAYAQFCQEVMLKQDLPEPLMEYFEEEEESEPISEDPAVLWLPGGITATVQAKEEGILTVGIGWFYDKGTFLAMERDYGPDGKLSEVRSQTKVKGGWAGGRM</sequence>
<proteinExistence type="predicted"/>
<feature type="compositionally biased region" description="Polar residues" evidence="1">
    <location>
        <begin position="182"/>
        <end position="192"/>
    </location>
</feature>
<reference evidence="2 4" key="1">
    <citation type="journal article" date="2008" name="Science">
        <title>The Physcomitrella genome reveals evolutionary insights into the conquest of land by plants.</title>
        <authorList>
            <person name="Rensing S."/>
            <person name="Lang D."/>
            <person name="Zimmer A."/>
            <person name="Terry A."/>
            <person name="Salamov A."/>
            <person name="Shapiro H."/>
            <person name="Nishiyama T."/>
            <person name="Perroud P.-F."/>
            <person name="Lindquist E."/>
            <person name="Kamisugi Y."/>
            <person name="Tanahashi T."/>
            <person name="Sakakibara K."/>
            <person name="Fujita T."/>
            <person name="Oishi K."/>
            <person name="Shin-I T."/>
            <person name="Kuroki Y."/>
            <person name="Toyoda A."/>
            <person name="Suzuki Y."/>
            <person name="Hashimoto A."/>
            <person name="Yamaguchi K."/>
            <person name="Sugano A."/>
            <person name="Kohara Y."/>
            <person name="Fujiyama A."/>
            <person name="Anterola A."/>
            <person name="Aoki S."/>
            <person name="Ashton N."/>
            <person name="Barbazuk W.B."/>
            <person name="Barker E."/>
            <person name="Bennetzen J."/>
            <person name="Bezanilla M."/>
            <person name="Blankenship R."/>
            <person name="Cho S.H."/>
            <person name="Dutcher S."/>
            <person name="Estelle M."/>
            <person name="Fawcett J.A."/>
            <person name="Gundlach H."/>
            <person name="Hanada K."/>
            <person name="Heyl A."/>
            <person name="Hicks K.A."/>
            <person name="Hugh J."/>
            <person name="Lohr M."/>
            <person name="Mayer K."/>
            <person name="Melkozernov A."/>
            <person name="Murata T."/>
            <person name="Nelson D."/>
            <person name="Pils B."/>
            <person name="Prigge M."/>
            <person name="Reiss B."/>
            <person name="Renner T."/>
            <person name="Rombauts S."/>
            <person name="Rushton P."/>
            <person name="Sanderfoot A."/>
            <person name="Schween G."/>
            <person name="Shiu S.-H."/>
            <person name="Stueber K."/>
            <person name="Theodoulou F.L."/>
            <person name="Tu H."/>
            <person name="Van de Peer Y."/>
            <person name="Verrier P.J."/>
            <person name="Waters E."/>
            <person name="Wood A."/>
            <person name="Yang L."/>
            <person name="Cove D."/>
            <person name="Cuming A."/>
            <person name="Hasebe M."/>
            <person name="Lucas S."/>
            <person name="Mishler D.B."/>
            <person name="Reski R."/>
            <person name="Grigoriev I."/>
            <person name="Quatrano R.S."/>
            <person name="Boore J.L."/>
        </authorList>
    </citation>
    <scope>NUCLEOTIDE SEQUENCE [LARGE SCALE GENOMIC DNA]</scope>
    <source>
        <strain evidence="3 4">cv. Gransden 2004</strain>
    </source>
</reference>
<dbReference type="PaxDb" id="3218-PP1S41_310V6.1"/>